<evidence type="ECO:0000313" key="1">
    <source>
        <dbReference type="EMBL" id="ACY20460.1"/>
    </source>
</evidence>
<dbReference type="RefSeq" id="WP_012833037.1">
    <property type="nucleotide sequence ID" value="NC_013441.1"/>
</dbReference>
<evidence type="ECO:0000313" key="2">
    <source>
        <dbReference type="Proteomes" id="UP000001219"/>
    </source>
</evidence>
<dbReference type="STRING" id="526226.Gbro_1152"/>
<dbReference type="HOGENOM" id="CLU_1132335_0_0_11"/>
<proteinExistence type="predicted"/>
<protein>
    <submittedName>
        <fullName evidence="1">Uncharacterized protein</fullName>
    </submittedName>
</protein>
<reference evidence="2" key="1">
    <citation type="submission" date="2009-10" db="EMBL/GenBank/DDBJ databases">
        <title>The complete chromosome of Gordonia bronchialis DSM 43247.</title>
        <authorList>
            <consortium name="US DOE Joint Genome Institute (JGI-PGF)"/>
            <person name="Lucas S."/>
            <person name="Copeland A."/>
            <person name="Lapidus A."/>
            <person name="Glavina del Rio T."/>
            <person name="Dalin E."/>
            <person name="Tice H."/>
            <person name="Bruce D."/>
            <person name="Goodwin L."/>
            <person name="Pitluck S."/>
            <person name="Kyrpides N."/>
            <person name="Mavromatis K."/>
            <person name="Ivanova N."/>
            <person name="Ovchinnikova G."/>
            <person name="Saunders E."/>
            <person name="Brettin T."/>
            <person name="Detter J.C."/>
            <person name="Han C."/>
            <person name="Larimer F."/>
            <person name="Land M."/>
            <person name="Hauser L."/>
            <person name="Markowitz V."/>
            <person name="Cheng J.-F."/>
            <person name="Hugenholtz P."/>
            <person name="Woyke T."/>
            <person name="Wu D."/>
            <person name="Jando M."/>
            <person name="Schneider S."/>
            <person name="Goeker M."/>
            <person name="Klenk H.-P."/>
            <person name="Eisen J.A."/>
        </authorList>
    </citation>
    <scope>NUCLEOTIDE SEQUENCE [LARGE SCALE GENOMIC DNA]</scope>
    <source>
        <strain evidence="2">ATCC 25592 / DSM 43247 / BCRC 13721 / JCM 3198 / KCTC 3076 / NBRC 16047 / NCTC 10667</strain>
    </source>
</reference>
<organism evidence="1 2">
    <name type="scientific">Gordonia bronchialis (strain ATCC 25592 / DSM 43247 / BCRC 13721 / JCM 3198 / KCTC 3076 / NBRC 16047 / NCTC 10667)</name>
    <name type="common">Rhodococcus bronchialis</name>
    <dbReference type="NCBI Taxonomy" id="526226"/>
    <lineage>
        <taxon>Bacteria</taxon>
        <taxon>Bacillati</taxon>
        <taxon>Actinomycetota</taxon>
        <taxon>Actinomycetes</taxon>
        <taxon>Mycobacteriales</taxon>
        <taxon>Gordoniaceae</taxon>
        <taxon>Gordonia</taxon>
    </lineage>
</organism>
<gene>
    <name evidence="1" type="ordered locus">Gbro_1152</name>
</gene>
<dbReference type="KEGG" id="gbr:Gbro_1152"/>
<dbReference type="EMBL" id="CP001802">
    <property type="protein sequence ID" value="ACY20460.1"/>
    <property type="molecule type" value="Genomic_DNA"/>
</dbReference>
<dbReference type="Proteomes" id="UP000001219">
    <property type="component" value="Chromosome"/>
</dbReference>
<name>D0L508_GORB4</name>
<dbReference type="eggNOG" id="ENOG5031VUQ">
    <property type="taxonomic scope" value="Bacteria"/>
</dbReference>
<dbReference type="AlphaFoldDB" id="D0L508"/>
<reference evidence="1 2" key="2">
    <citation type="journal article" date="2010" name="Stand. Genomic Sci.">
        <title>Complete genome sequence of Gordonia bronchialis type strain (3410).</title>
        <authorList>
            <person name="Ivanova N."/>
            <person name="Sikorski J."/>
            <person name="Jando M."/>
            <person name="Lapidus A."/>
            <person name="Nolan M."/>
            <person name="Lucas S."/>
            <person name="Del Rio T.G."/>
            <person name="Tice H."/>
            <person name="Copeland A."/>
            <person name="Cheng J.F."/>
            <person name="Chen F."/>
            <person name="Bruce D."/>
            <person name="Goodwin L."/>
            <person name="Pitluck S."/>
            <person name="Mavromatis K."/>
            <person name="Ovchinnikova G."/>
            <person name="Pati A."/>
            <person name="Chen A."/>
            <person name="Palaniappan K."/>
            <person name="Land M."/>
            <person name="Hauser L."/>
            <person name="Chang Y.J."/>
            <person name="Jeffries C.D."/>
            <person name="Chain P."/>
            <person name="Saunders E."/>
            <person name="Han C."/>
            <person name="Detter J.C."/>
            <person name="Brettin T."/>
            <person name="Rohde M."/>
            <person name="Goker M."/>
            <person name="Bristow J."/>
            <person name="Eisen J.A."/>
            <person name="Markowitz V."/>
            <person name="Hugenholtz P."/>
            <person name="Klenk H.P."/>
            <person name="Kyrpides N.C."/>
        </authorList>
    </citation>
    <scope>NUCLEOTIDE SEQUENCE [LARGE SCALE GENOMIC DNA]</scope>
    <source>
        <strain evidence="2">ATCC 25592 / DSM 43247 / BCRC 13721 / JCM 3198 / KCTC 3076 / NBRC 16047 / NCTC 10667</strain>
    </source>
</reference>
<keyword evidence="2" id="KW-1185">Reference proteome</keyword>
<accession>D0L508</accession>
<sequence length="218" mass="23054">MLEGIEIEQLIMVPGLNALLAQPGRFSLTPESSSALSAAVRRHVGVLAQLKRMALEVLGENRCSAASVGRMPTSLPVRALGTILAHPRRAEDPDVRAVVAVAFALVAAHALTDPTNCTTASPALNLVPPPLHRDRALLGRVLAQALPGLDQETAMSLTLYVTKVSAFFATAARRHDALVADSAPGDRATSLVRYNPLALRTACRHIGLGGHQLRIAHP</sequence>